<dbReference type="PANTHER" id="PTHR42711:SF16">
    <property type="entry name" value="ABC TRANSPORTER ATP-BINDING PROTEIN"/>
    <property type="match status" value="1"/>
</dbReference>
<dbReference type="RefSeq" id="WP_176066888.1">
    <property type="nucleotide sequence ID" value="NZ_BJTG01000007.1"/>
</dbReference>
<dbReference type="Proteomes" id="UP000503640">
    <property type="component" value="Unassembled WGS sequence"/>
</dbReference>
<evidence type="ECO:0000313" key="5">
    <source>
        <dbReference type="EMBL" id="GEJ58393.1"/>
    </source>
</evidence>
<evidence type="ECO:0000313" key="6">
    <source>
        <dbReference type="Proteomes" id="UP000503640"/>
    </source>
</evidence>
<dbReference type="Pfam" id="PF00005">
    <property type="entry name" value="ABC_tran"/>
    <property type="match status" value="1"/>
</dbReference>
<reference evidence="6" key="1">
    <citation type="journal article" date="2020" name="Appl. Environ. Microbiol.">
        <title>Diazotrophic Anaeromyxobacter Isolates from Soils.</title>
        <authorList>
            <person name="Masuda Y."/>
            <person name="Yamanaka H."/>
            <person name="Xu Z.X."/>
            <person name="Shiratori Y."/>
            <person name="Aono T."/>
            <person name="Amachi S."/>
            <person name="Senoo K."/>
            <person name="Itoh H."/>
        </authorList>
    </citation>
    <scope>NUCLEOTIDE SEQUENCE [LARGE SCALE GENOMIC DNA]</scope>
    <source>
        <strain evidence="6">R267</strain>
    </source>
</reference>
<keyword evidence="2" id="KW-0547">Nucleotide-binding</keyword>
<dbReference type="InterPro" id="IPR027417">
    <property type="entry name" value="P-loop_NTPase"/>
</dbReference>
<name>A0A7I9VPQ7_9BACT</name>
<keyword evidence="1" id="KW-0813">Transport</keyword>
<dbReference type="CDD" id="cd03230">
    <property type="entry name" value="ABC_DR_subfamily_A"/>
    <property type="match status" value="1"/>
</dbReference>
<dbReference type="SUPFAM" id="SSF52540">
    <property type="entry name" value="P-loop containing nucleoside triphosphate hydrolases"/>
    <property type="match status" value="1"/>
</dbReference>
<organism evidence="5 6">
    <name type="scientific">Anaeromyxobacter diazotrophicus</name>
    <dbReference type="NCBI Taxonomy" id="2590199"/>
    <lineage>
        <taxon>Bacteria</taxon>
        <taxon>Pseudomonadati</taxon>
        <taxon>Myxococcota</taxon>
        <taxon>Myxococcia</taxon>
        <taxon>Myxococcales</taxon>
        <taxon>Cystobacterineae</taxon>
        <taxon>Anaeromyxobacteraceae</taxon>
        <taxon>Anaeromyxobacter</taxon>
    </lineage>
</organism>
<feature type="domain" description="ABC transporter" evidence="4">
    <location>
        <begin position="4"/>
        <end position="235"/>
    </location>
</feature>
<dbReference type="InterPro" id="IPR003439">
    <property type="entry name" value="ABC_transporter-like_ATP-bd"/>
</dbReference>
<dbReference type="EMBL" id="BJTG01000007">
    <property type="protein sequence ID" value="GEJ58393.1"/>
    <property type="molecule type" value="Genomic_DNA"/>
</dbReference>
<protein>
    <submittedName>
        <fullName evidence="5">ABC transporter ATP-binding protein</fullName>
    </submittedName>
</protein>
<dbReference type="PROSITE" id="PS50893">
    <property type="entry name" value="ABC_TRANSPORTER_2"/>
    <property type="match status" value="1"/>
</dbReference>
<dbReference type="Gene3D" id="3.40.50.300">
    <property type="entry name" value="P-loop containing nucleotide triphosphate hydrolases"/>
    <property type="match status" value="1"/>
</dbReference>
<comment type="caution">
    <text evidence="5">The sequence shown here is derived from an EMBL/GenBank/DDBJ whole genome shotgun (WGS) entry which is preliminary data.</text>
</comment>
<dbReference type="GO" id="GO:0016887">
    <property type="term" value="F:ATP hydrolysis activity"/>
    <property type="evidence" value="ECO:0007669"/>
    <property type="project" value="InterPro"/>
</dbReference>
<keyword evidence="3 5" id="KW-0067">ATP-binding</keyword>
<evidence type="ECO:0000259" key="4">
    <source>
        <dbReference type="PROSITE" id="PS50893"/>
    </source>
</evidence>
<sequence length="260" mass="27393">MLAIETRGLTRLFDGKPAVQELALAVPAGAFYGFLGPNGAGKSTTMRLLTGLLAPTSGEARVLGLDVAASPLAVKAQLGVVPDGLSLFERLTGEEQLRIHGQLYGLPRREAARRAAELLEALELAGDAGKVVQAYSHGMKKKLALGCALIHGPRLLFLDEPFEGIDAVAVSGIRRLLQDLVSRRALTIFLTSHVLEVVERLVTHVGIIHRGRLVVQGTLEEVRATGTLEETFIRAVGEARPAPPPLSWLAGPGGAGDGGA</sequence>
<gene>
    <name evidence="5" type="ORF">AMYX_31340</name>
</gene>
<dbReference type="AlphaFoldDB" id="A0A7I9VPQ7"/>
<evidence type="ECO:0000256" key="3">
    <source>
        <dbReference type="ARBA" id="ARBA00022840"/>
    </source>
</evidence>
<evidence type="ECO:0000256" key="2">
    <source>
        <dbReference type="ARBA" id="ARBA00022741"/>
    </source>
</evidence>
<dbReference type="PROSITE" id="PS00211">
    <property type="entry name" value="ABC_TRANSPORTER_1"/>
    <property type="match status" value="1"/>
</dbReference>
<dbReference type="InterPro" id="IPR050763">
    <property type="entry name" value="ABC_transporter_ATP-binding"/>
</dbReference>
<evidence type="ECO:0000256" key="1">
    <source>
        <dbReference type="ARBA" id="ARBA00022448"/>
    </source>
</evidence>
<dbReference type="InterPro" id="IPR003593">
    <property type="entry name" value="AAA+_ATPase"/>
</dbReference>
<dbReference type="GO" id="GO:0005524">
    <property type="term" value="F:ATP binding"/>
    <property type="evidence" value="ECO:0007669"/>
    <property type="project" value="UniProtKB-KW"/>
</dbReference>
<accession>A0A7I9VPQ7</accession>
<keyword evidence="6" id="KW-1185">Reference proteome</keyword>
<dbReference type="InterPro" id="IPR017871">
    <property type="entry name" value="ABC_transporter-like_CS"/>
</dbReference>
<dbReference type="SMART" id="SM00382">
    <property type="entry name" value="AAA"/>
    <property type="match status" value="1"/>
</dbReference>
<proteinExistence type="predicted"/>
<dbReference type="PANTHER" id="PTHR42711">
    <property type="entry name" value="ABC TRANSPORTER ATP-BINDING PROTEIN"/>
    <property type="match status" value="1"/>
</dbReference>